<dbReference type="PIRSF" id="PIRSF004681">
    <property type="entry name" value="UCP004681"/>
    <property type="match status" value="1"/>
</dbReference>
<dbReference type="Gene3D" id="2.60.120.460">
    <property type="entry name" value="YjbQ-like"/>
    <property type="match status" value="1"/>
</dbReference>
<dbReference type="PROSITE" id="PS01314">
    <property type="entry name" value="UPF0047"/>
    <property type="match status" value="1"/>
</dbReference>
<keyword evidence="3" id="KW-1185">Reference proteome</keyword>
<organism evidence="2 3">
    <name type="scientific">Rhipicephalus microplus</name>
    <name type="common">Cattle tick</name>
    <name type="synonym">Boophilus microplus</name>
    <dbReference type="NCBI Taxonomy" id="6941"/>
    <lineage>
        <taxon>Eukaryota</taxon>
        <taxon>Metazoa</taxon>
        <taxon>Ecdysozoa</taxon>
        <taxon>Arthropoda</taxon>
        <taxon>Chelicerata</taxon>
        <taxon>Arachnida</taxon>
        <taxon>Acari</taxon>
        <taxon>Parasitiformes</taxon>
        <taxon>Ixodida</taxon>
        <taxon>Ixodoidea</taxon>
        <taxon>Ixodidae</taxon>
        <taxon>Rhipicephalinae</taxon>
        <taxon>Rhipicephalus</taxon>
        <taxon>Boophilus</taxon>
    </lineage>
</organism>
<reference evidence="2" key="2">
    <citation type="submission" date="2021-09" db="EMBL/GenBank/DDBJ databases">
        <authorList>
            <person name="Jia N."/>
            <person name="Wang J."/>
            <person name="Shi W."/>
            <person name="Du L."/>
            <person name="Sun Y."/>
            <person name="Zhan W."/>
            <person name="Jiang J."/>
            <person name="Wang Q."/>
            <person name="Zhang B."/>
            <person name="Ji P."/>
            <person name="Sakyi L.B."/>
            <person name="Cui X."/>
            <person name="Yuan T."/>
            <person name="Jiang B."/>
            <person name="Yang W."/>
            <person name="Lam T.T.-Y."/>
            <person name="Chang Q."/>
            <person name="Ding S."/>
            <person name="Wang X."/>
            <person name="Zhu J."/>
            <person name="Ruan X."/>
            <person name="Zhao L."/>
            <person name="Wei J."/>
            <person name="Que T."/>
            <person name="Du C."/>
            <person name="Cheng J."/>
            <person name="Dai P."/>
            <person name="Han X."/>
            <person name="Huang E."/>
            <person name="Gao Y."/>
            <person name="Liu J."/>
            <person name="Shao H."/>
            <person name="Ye R."/>
            <person name="Li L."/>
            <person name="Wei W."/>
            <person name="Wang X."/>
            <person name="Wang C."/>
            <person name="Huo Q."/>
            <person name="Li W."/>
            <person name="Guo W."/>
            <person name="Chen H."/>
            <person name="Chen S."/>
            <person name="Zhou L."/>
            <person name="Zhou L."/>
            <person name="Ni X."/>
            <person name="Tian J."/>
            <person name="Zhou Y."/>
            <person name="Sheng Y."/>
            <person name="Liu T."/>
            <person name="Pan Y."/>
            <person name="Xia L."/>
            <person name="Li J."/>
            <person name="Zhao F."/>
            <person name="Cao W."/>
        </authorList>
    </citation>
    <scope>NUCLEOTIDE SEQUENCE</scope>
    <source>
        <strain evidence="2">Rmic-2018</strain>
        <tissue evidence="2">Larvae</tissue>
    </source>
</reference>
<proteinExistence type="inferred from homology"/>
<dbReference type="PANTHER" id="PTHR30615">
    <property type="entry name" value="UNCHARACTERIZED PROTEIN YJBQ-RELATED"/>
    <property type="match status" value="1"/>
</dbReference>
<reference evidence="2" key="1">
    <citation type="journal article" date="2020" name="Cell">
        <title>Large-Scale Comparative Analyses of Tick Genomes Elucidate Their Genetic Diversity and Vector Capacities.</title>
        <authorList>
            <consortium name="Tick Genome and Microbiome Consortium (TIGMIC)"/>
            <person name="Jia N."/>
            <person name="Wang J."/>
            <person name="Shi W."/>
            <person name="Du L."/>
            <person name="Sun Y."/>
            <person name="Zhan W."/>
            <person name="Jiang J.F."/>
            <person name="Wang Q."/>
            <person name="Zhang B."/>
            <person name="Ji P."/>
            <person name="Bell-Sakyi L."/>
            <person name="Cui X.M."/>
            <person name="Yuan T.T."/>
            <person name="Jiang B.G."/>
            <person name="Yang W.F."/>
            <person name="Lam T.T."/>
            <person name="Chang Q.C."/>
            <person name="Ding S.J."/>
            <person name="Wang X.J."/>
            <person name="Zhu J.G."/>
            <person name="Ruan X.D."/>
            <person name="Zhao L."/>
            <person name="Wei J.T."/>
            <person name="Ye R.Z."/>
            <person name="Que T.C."/>
            <person name="Du C.H."/>
            <person name="Zhou Y.H."/>
            <person name="Cheng J.X."/>
            <person name="Dai P.F."/>
            <person name="Guo W.B."/>
            <person name="Han X.H."/>
            <person name="Huang E.J."/>
            <person name="Li L.F."/>
            <person name="Wei W."/>
            <person name="Gao Y.C."/>
            <person name="Liu J.Z."/>
            <person name="Shao H.Z."/>
            <person name="Wang X."/>
            <person name="Wang C.C."/>
            <person name="Yang T.C."/>
            <person name="Huo Q.B."/>
            <person name="Li W."/>
            <person name="Chen H.Y."/>
            <person name="Chen S.E."/>
            <person name="Zhou L.G."/>
            <person name="Ni X.B."/>
            <person name="Tian J.H."/>
            <person name="Sheng Y."/>
            <person name="Liu T."/>
            <person name="Pan Y.S."/>
            <person name="Xia L.Y."/>
            <person name="Li J."/>
            <person name="Zhao F."/>
            <person name="Cao W.C."/>
        </authorList>
    </citation>
    <scope>NUCLEOTIDE SEQUENCE</scope>
    <source>
        <strain evidence="2">Rmic-2018</strain>
    </source>
</reference>
<comment type="caution">
    <text evidence="2">The sequence shown here is derived from an EMBL/GenBank/DDBJ whole genome shotgun (WGS) entry which is preliminary data.</text>
</comment>
<evidence type="ECO:0000313" key="2">
    <source>
        <dbReference type="EMBL" id="KAH8041200.1"/>
    </source>
</evidence>
<dbReference type="AlphaFoldDB" id="A0A9J6F521"/>
<dbReference type="InterPro" id="IPR035917">
    <property type="entry name" value="YjbQ-like_sf"/>
</dbReference>
<dbReference type="VEuPathDB" id="VectorBase:LOC119159591"/>
<sequence length="99" mass="11027">MHTSASLALNENWDPDVRDDVENFMNKLVPENLPYQHSCEGPDDMPAHIKAILFGSSLSIPITDGKLNLGTWQGIWLCEHRNRAGSRKVVVTINGSLKD</sequence>
<name>A0A9J6F521_RHIMP</name>
<dbReference type="NCBIfam" id="TIGR00149">
    <property type="entry name" value="TIGR00149_YjbQ"/>
    <property type="match status" value="1"/>
</dbReference>
<evidence type="ECO:0000313" key="3">
    <source>
        <dbReference type="Proteomes" id="UP000821866"/>
    </source>
</evidence>
<dbReference type="EMBL" id="JABSTU010000001">
    <property type="protein sequence ID" value="KAH8041200.1"/>
    <property type="molecule type" value="Genomic_DNA"/>
</dbReference>
<protein>
    <submittedName>
        <fullName evidence="2">Uncharacterized protein</fullName>
    </submittedName>
</protein>
<dbReference type="Proteomes" id="UP000821866">
    <property type="component" value="Chromosome 1"/>
</dbReference>
<accession>A0A9J6F521</accession>
<dbReference type="SUPFAM" id="SSF111038">
    <property type="entry name" value="YjbQ-like"/>
    <property type="match status" value="1"/>
</dbReference>
<comment type="similarity">
    <text evidence="1">Belongs to the UPF0047 family.</text>
</comment>
<dbReference type="PANTHER" id="PTHR30615:SF8">
    <property type="entry name" value="UPF0047 PROTEIN C4A8.02C"/>
    <property type="match status" value="1"/>
</dbReference>
<dbReference type="Pfam" id="PF01894">
    <property type="entry name" value="YjbQ"/>
    <property type="match status" value="1"/>
</dbReference>
<dbReference type="InterPro" id="IPR001602">
    <property type="entry name" value="UPF0047_YjbQ-like"/>
</dbReference>
<gene>
    <name evidence="2" type="ORF">HPB51_013860</name>
</gene>
<evidence type="ECO:0000256" key="1">
    <source>
        <dbReference type="ARBA" id="ARBA00005534"/>
    </source>
</evidence>